<evidence type="ECO:0000313" key="2">
    <source>
        <dbReference type="EMBL" id="OHS95054.1"/>
    </source>
</evidence>
<protein>
    <submittedName>
        <fullName evidence="2">Uncharacterized protein</fullName>
    </submittedName>
</protein>
<sequence length="580" mass="66533">MTILFNSRILPPNPKMTFGFVQSRYSPQTVSDFDETLPKCTKCKTKQFPLKNGKFACPICSPESDFVEGSLKIGEGFETRSLFYFAFDINFSIDKIQMLLKSLSDSMSENDVAVILSLSPKITILSLDNTIPFFTVLDKINDFTLNDSYELTKDEINNFIIPSLFALYSMYSEFIFKHDHNFNEKNINNIDNIDNTNKSNNTNLNSKEKLEHRNYVDIIPLIQILIRQSEKRPFATFCFLNSPVAPLTVEKAAAASRTITSNGGIIHFGASESFKRLTAISRLNFGCVFGISENLSICSLTIQKLINLSRPSSIKLISPRFVEVEKVTGSEGSMNMTAYITKMNLKSIRGCSARLTIDQTRIGKSHEKIVKMIEITDNIHGRFISLHNFTFPQNYEEKEKEEQQQQQQQENPIEKGKGKGKENKNEIQKRMENIFIQYSNQEITNNIILKGFASDILRSAWAGEEWNQLIEKHVNNNGFLKEILSSYCTLELGLKPDQDALRLFYILESLHNDNTNRLIHLENGRYILVSPPIAYIYSNETFSIDIINRKILSEWPFELRFFTDLTIFKCFVEKFGCKLE</sequence>
<dbReference type="AlphaFoldDB" id="A0A1J4J748"/>
<comment type="caution">
    <text evidence="2">The sequence shown here is derived from an EMBL/GenBank/DDBJ whole genome shotgun (WGS) entry which is preliminary data.</text>
</comment>
<dbReference type="VEuPathDB" id="TrichDB:TRFO_38770"/>
<keyword evidence="3" id="KW-1185">Reference proteome</keyword>
<reference evidence="2" key="1">
    <citation type="submission" date="2016-10" db="EMBL/GenBank/DDBJ databases">
        <authorList>
            <person name="Benchimol M."/>
            <person name="Almeida L.G."/>
            <person name="Vasconcelos A.T."/>
            <person name="Perreira-Neves A."/>
            <person name="Rosa I.A."/>
            <person name="Tasca T."/>
            <person name="Bogo M.R."/>
            <person name="de Souza W."/>
        </authorList>
    </citation>
    <scope>NUCLEOTIDE SEQUENCE [LARGE SCALE GENOMIC DNA]</scope>
    <source>
        <strain evidence="2">K</strain>
    </source>
</reference>
<gene>
    <name evidence="2" type="ORF">TRFO_38770</name>
</gene>
<organism evidence="2 3">
    <name type="scientific">Tritrichomonas foetus</name>
    <dbReference type="NCBI Taxonomy" id="1144522"/>
    <lineage>
        <taxon>Eukaryota</taxon>
        <taxon>Metamonada</taxon>
        <taxon>Parabasalia</taxon>
        <taxon>Tritrichomonadida</taxon>
        <taxon>Tritrichomonadidae</taxon>
        <taxon>Tritrichomonas</taxon>
    </lineage>
</organism>
<proteinExistence type="predicted"/>
<dbReference type="Proteomes" id="UP000179807">
    <property type="component" value="Unassembled WGS sequence"/>
</dbReference>
<name>A0A1J4J748_9EUKA</name>
<accession>A0A1J4J748</accession>
<dbReference type="EMBL" id="MLAK01001269">
    <property type="protein sequence ID" value="OHS95054.1"/>
    <property type="molecule type" value="Genomic_DNA"/>
</dbReference>
<feature type="compositionally biased region" description="Basic and acidic residues" evidence="1">
    <location>
        <begin position="412"/>
        <end position="423"/>
    </location>
</feature>
<dbReference type="RefSeq" id="XP_068348191.1">
    <property type="nucleotide sequence ID" value="XM_068512249.1"/>
</dbReference>
<evidence type="ECO:0000256" key="1">
    <source>
        <dbReference type="SAM" id="MobiDB-lite"/>
    </source>
</evidence>
<evidence type="ECO:0000313" key="3">
    <source>
        <dbReference type="Proteomes" id="UP000179807"/>
    </source>
</evidence>
<feature type="region of interest" description="Disordered" evidence="1">
    <location>
        <begin position="395"/>
        <end position="423"/>
    </location>
</feature>
<dbReference type="OrthoDB" id="10508200at2759"/>
<dbReference type="GeneID" id="94846953"/>